<reference evidence="1" key="2">
    <citation type="submission" date="2022-06" db="UniProtKB">
        <authorList>
            <consortium name="EnsemblMetazoa"/>
        </authorList>
    </citation>
    <scope>IDENTIFICATION</scope>
    <source>
        <strain evidence="1">DF5081</strain>
    </source>
</reference>
<sequence length="66" mass="7521">MTRTYCRLAKKASALHETYKGSVSVYIRSCFFVNFSIVNVAFSDFPTLLPKKRAAATKEKIKDDQQ</sequence>
<dbReference type="Proteomes" id="UP000005237">
    <property type="component" value="Unassembled WGS sequence"/>
</dbReference>
<proteinExistence type="predicted"/>
<dbReference type="AlphaFoldDB" id="A0A8R1E6M1"/>
<organism evidence="1 2">
    <name type="scientific">Caenorhabditis japonica</name>
    <dbReference type="NCBI Taxonomy" id="281687"/>
    <lineage>
        <taxon>Eukaryota</taxon>
        <taxon>Metazoa</taxon>
        <taxon>Ecdysozoa</taxon>
        <taxon>Nematoda</taxon>
        <taxon>Chromadorea</taxon>
        <taxon>Rhabditida</taxon>
        <taxon>Rhabditina</taxon>
        <taxon>Rhabditomorpha</taxon>
        <taxon>Rhabditoidea</taxon>
        <taxon>Rhabditidae</taxon>
        <taxon>Peloderinae</taxon>
        <taxon>Caenorhabditis</taxon>
    </lineage>
</organism>
<accession>A0A8R1E6M1</accession>
<evidence type="ECO:0000313" key="2">
    <source>
        <dbReference type="Proteomes" id="UP000005237"/>
    </source>
</evidence>
<keyword evidence="2" id="KW-1185">Reference proteome</keyword>
<name>A0A8R1E6M1_CAEJA</name>
<evidence type="ECO:0000313" key="1">
    <source>
        <dbReference type="EnsemblMetazoa" id="CJA21453.1"/>
    </source>
</evidence>
<protein>
    <submittedName>
        <fullName evidence="1">Uncharacterized protein</fullName>
    </submittedName>
</protein>
<dbReference type="EnsemblMetazoa" id="CJA21453.1">
    <property type="protein sequence ID" value="CJA21453.1"/>
    <property type="gene ID" value="WBGene00177025"/>
</dbReference>
<reference evidence="2" key="1">
    <citation type="submission" date="2010-08" db="EMBL/GenBank/DDBJ databases">
        <authorList>
            <consortium name="Caenorhabditis japonica Sequencing Consortium"/>
            <person name="Wilson R.K."/>
        </authorList>
    </citation>
    <scope>NUCLEOTIDE SEQUENCE [LARGE SCALE GENOMIC DNA]</scope>
    <source>
        <strain evidence="2">DF5081</strain>
    </source>
</reference>